<keyword evidence="6" id="KW-0862">Zinc</keyword>
<reference evidence="9 10" key="1">
    <citation type="submission" date="2024-10" db="EMBL/GenBank/DDBJ databases">
        <title>Updated reference genomes for cyclostephanoid diatoms.</title>
        <authorList>
            <person name="Roberts W.R."/>
            <person name="Alverson A.J."/>
        </authorList>
    </citation>
    <scope>NUCLEOTIDE SEQUENCE [LARGE SCALE GENOMIC DNA]</scope>
    <source>
        <strain evidence="9 10">AJA010-31</strain>
    </source>
</reference>
<dbReference type="Proteomes" id="UP001530400">
    <property type="component" value="Unassembled WGS sequence"/>
</dbReference>
<feature type="region of interest" description="Disordered" evidence="7">
    <location>
        <begin position="98"/>
        <end position="141"/>
    </location>
</feature>
<feature type="compositionally biased region" description="Basic residues" evidence="7">
    <location>
        <begin position="779"/>
        <end position="803"/>
    </location>
</feature>
<proteinExistence type="inferred from homology"/>
<evidence type="ECO:0000256" key="5">
    <source>
        <dbReference type="ARBA" id="ARBA00023242"/>
    </source>
</evidence>
<dbReference type="InterPro" id="IPR054708">
    <property type="entry name" value="MTPAP-like_central"/>
</dbReference>
<evidence type="ECO:0000256" key="3">
    <source>
        <dbReference type="ARBA" id="ARBA00022478"/>
    </source>
</evidence>
<dbReference type="GO" id="GO:0005634">
    <property type="term" value="C:nucleus"/>
    <property type="evidence" value="ECO:0007669"/>
    <property type="project" value="UniProtKB-SubCell"/>
</dbReference>
<feature type="compositionally biased region" description="Polar residues" evidence="7">
    <location>
        <begin position="809"/>
        <end position="822"/>
    </location>
</feature>
<dbReference type="InterPro" id="IPR036898">
    <property type="entry name" value="RNA_pol_Rpb7-like_N_sf"/>
</dbReference>
<feature type="compositionally biased region" description="Polar residues" evidence="7">
    <location>
        <begin position="739"/>
        <end position="752"/>
    </location>
</feature>
<evidence type="ECO:0000256" key="7">
    <source>
        <dbReference type="SAM" id="MobiDB-lite"/>
    </source>
</evidence>
<evidence type="ECO:0000256" key="2">
    <source>
        <dbReference type="ARBA" id="ARBA00009307"/>
    </source>
</evidence>
<comment type="similarity">
    <text evidence="2">Belongs to the eukaryotic RPB7/RPC8 RNA polymerase subunit family.</text>
</comment>
<sequence length="1127" mass="127304">MASAYPPHHINSVSINSAGWVVPSARVNDELKSDDIAIAKCCQTLLHELKLGLSDVFPSKQSAPTDDGAPTALPDLIHRRDIASKIINVINTIRKMGDTHEATDDTKKKRSRDGEKVAQLEEQRRMRKQKEQSNGDKEDGFVPVGEVTEALNQVSLDERFAMTFNSLRVLIEIMRPVLDHPQRRDYNIKMKNGPSIEKGTDQKSRKKARSNYLFFDRVYDVVTAGTLKEIERDIRRMLDDLELPKDVVMKWQKGGVFQHDIVRDIKFILGKGQSYTNEAIVTEQCFGRMPKNFSAKSDLHEALMKRFDSATDKKQIALKESIDQLVQKLDKAISDTFSKDSCLTVYGSCLSGLNLNYSHDVDISVHIPLLQKLKQEFDDGKLTAAQYEKKTRSIIYQVRDALVNHKKYGDSFIRVQPITQARVPVVKGVDKNSQNPYSPDGHLHFDLCFGNEIAVVNSSLLREYSQLDKRVRVLMLCVKSFAKTNGISSAADSTFSSYSWLNLVVFYLQCIGFLPVLQSAELMEAHKFKPDMEGNSWHSVNSLETYYLSSDEVLHGGIWKQPDRYTDTTALELLYGFFCFYCEVFPRETVAASIRVGECSIHKAAFVKSSKLWRLCLEDPFETWDSHCPHDLGAHLNENGQKKTTQCLKDGLEAIRLLLDSDANATDKTSALFGILDVPQQHAEIEQGRGGKKKKMKDKKKKKKKKKVEKQALTNDVKHEEEEPQQQAQNGSDRKHQQQRPQANKDQSSRVLRNSSNGRTNNTTHSAIQQMKELALKDRHAHSPIPKRTRGPRDTKKRGKKNHQPKEGPNNNDDSEAQSNVKEGNPYKDKTCRNCGALGHITKNCPENKTCRNCGAWGHITKNCPENKTCKNCGALGHFARDCLEMPNSVHKKKTAATVKEWNPDKKKTCGNCGALGHVVKNCPKARLVEIVVPYEEFKYYTRIMFYVKTLEHEIELEPIHFGQKLRATIVRLLKEEVEGLSLANYGFVVNVIEVPEEQIRSGIIEYDTGNVVFYVKYTALLLRPFINEVVDATVAQCNELGFFAYVGPLRIFVSKHSMPEDMFDGFDGERDSWVSDDKEVTISSGCGVRLKIKGRTVEQGNITAIGTIKDNYLGLIDDGTGEAEVM</sequence>
<evidence type="ECO:0000313" key="9">
    <source>
        <dbReference type="EMBL" id="KAL3775160.1"/>
    </source>
</evidence>
<feature type="domain" description="CCHC-type" evidence="8">
    <location>
        <begin position="910"/>
        <end position="925"/>
    </location>
</feature>
<dbReference type="InterPro" id="IPR043519">
    <property type="entry name" value="NT_sf"/>
</dbReference>
<feature type="domain" description="CCHC-type" evidence="8">
    <location>
        <begin position="870"/>
        <end position="883"/>
    </location>
</feature>
<dbReference type="InterPro" id="IPR003029">
    <property type="entry name" value="S1_domain"/>
</dbReference>
<feature type="compositionally biased region" description="Low complexity" evidence="7">
    <location>
        <begin position="753"/>
        <end position="764"/>
    </location>
</feature>
<keyword evidence="5" id="KW-0539">Nucleus</keyword>
<dbReference type="Gene3D" id="3.30.1490.120">
    <property type="entry name" value="RNA polymerase Rpb7-like, N-terminal domain"/>
    <property type="match status" value="1"/>
</dbReference>
<comment type="subcellular location">
    <subcellularLocation>
        <location evidence="1">Nucleus</location>
    </subcellularLocation>
</comment>
<dbReference type="SUPFAM" id="SSF81631">
    <property type="entry name" value="PAP/OAS1 substrate-binding domain"/>
    <property type="match status" value="1"/>
</dbReference>
<dbReference type="FunFam" id="2.40.50.140:FF:000043">
    <property type="entry name" value="DNA-directed RNA polymerase II subunit RPB7"/>
    <property type="match status" value="1"/>
</dbReference>
<dbReference type="AlphaFoldDB" id="A0ABD3NH11"/>
<protein>
    <recommendedName>
        <fullName evidence="8">CCHC-type domain-containing protein</fullName>
    </recommendedName>
</protein>
<organism evidence="9 10">
    <name type="scientific">Cyclotella atomus</name>
    <dbReference type="NCBI Taxonomy" id="382360"/>
    <lineage>
        <taxon>Eukaryota</taxon>
        <taxon>Sar</taxon>
        <taxon>Stramenopiles</taxon>
        <taxon>Ochrophyta</taxon>
        <taxon>Bacillariophyta</taxon>
        <taxon>Coscinodiscophyceae</taxon>
        <taxon>Thalassiosirophycidae</taxon>
        <taxon>Stephanodiscales</taxon>
        <taxon>Stephanodiscaceae</taxon>
        <taxon>Cyclotella</taxon>
    </lineage>
</organism>
<dbReference type="Pfam" id="PF22600">
    <property type="entry name" value="MTPAP-like_central"/>
    <property type="match status" value="1"/>
</dbReference>
<evidence type="ECO:0000313" key="10">
    <source>
        <dbReference type="Proteomes" id="UP001530400"/>
    </source>
</evidence>
<dbReference type="PANTHER" id="PTHR12271:SF40">
    <property type="entry name" value="POLY(A) RNA POLYMERASE GLD2"/>
    <property type="match status" value="1"/>
</dbReference>
<dbReference type="SUPFAM" id="SSF88798">
    <property type="entry name" value="N-terminal, heterodimerisation domain of RBP7 (RpoE)"/>
    <property type="match status" value="1"/>
</dbReference>
<dbReference type="Pfam" id="PF14392">
    <property type="entry name" value="zf-CCHC_4"/>
    <property type="match status" value="1"/>
</dbReference>
<keyword evidence="3" id="KW-0240">DNA-directed RNA polymerase</keyword>
<keyword evidence="6" id="KW-0479">Metal-binding</keyword>
<evidence type="ECO:0000256" key="6">
    <source>
        <dbReference type="PROSITE-ProRule" id="PRU00047"/>
    </source>
</evidence>
<keyword evidence="10" id="KW-1185">Reference proteome</keyword>
<evidence type="ECO:0000259" key="8">
    <source>
        <dbReference type="PROSITE" id="PS50158"/>
    </source>
</evidence>
<feature type="compositionally biased region" description="Basic residues" evidence="7">
    <location>
        <begin position="690"/>
        <end position="708"/>
    </location>
</feature>
<dbReference type="CDD" id="cd05402">
    <property type="entry name" value="NT_PAP_TUTase"/>
    <property type="match status" value="1"/>
</dbReference>
<evidence type="ECO:0000256" key="1">
    <source>
        <dbReference type="ARBA" id="ARBA00004123"/>
    </source>
</evidence>
<dbReference type="Pfam" id="PF00575">
    <property type="entry name" value="S1"/>
    <property type="match status" value="1"/>
</dbReference>
<dbReference type="EMBL" id="JALLPJ020001165">
    <property type="protein sequence ID" value="KAL3775160.1"/>
    <property type="molecule type" value="Genomic_DNA"/>
</dbReference>
<dbReference type="SUPFAM" id="SSF50249">
    <property type="entry name" value="Nucleic acid-binding proteins"/>
    <property type="match status" value="1"/>
</dbReference>
<dbReference type="SMART" id="SM00343">
    <property type="entry name" value="ZnF_C2HC"/>
    <property type="match status" value="4"/>
</dbReference>
<accession>A0ABD3NH11</accession>
<dbReference type="FunFam" id="3.30.1490.120:FF:000001">
    <property type="entry name" value="DNA-directed RNA polymerase II subunit RPB7"/>
    <property type="match status" value="1"/>
</dbReference>
<dbReference type="Gene3D" id="2.40.50.140">
    <property type="entry name" value="Nucleic acid-binding proteins"/>
    <property type="match status" value="1"/>
</dbReference>
<gene>
    <name evidence="9" type="ORF">ACHAWO_002619</name>
</gene>
<dbReference type="SUPFAM" id="SSF57756">
    <property type="entry name" value="Retrovirus zinc finger-like domains"/>
    <property type="match status" value="2"/>
</dbReference>
<dbReference type="GO" id="GO:0008270">
    <property type="term" value="F:zinc ion binding"/>
    <property type="evidence" value="ECO:0007669"/>
    <property type="project" value="UniProtKB-KW"/>
</dbReference>
<evidence type="ECO:0000256" key="4">
    <source>
        <dbReference type="ARBA" id="ARBA00023163"/>
    </source>
</evidence>
<dbReference type="PROSITE" id="PS50158">
    <property type="entry name" value="ZF_CCHC"/>
    <property type="match status" value="4"/>
</dbReference>
<dbReference type="Gene3D" id="1.10.1410.10">
    <property type="match status" value="1"/>
</dbReference>
<dbReference type="Pfam" id="PF00098">
    <property type="entry name" value="zf-CCHC"/>
    <property type="match status" value="3"/>
</dbReference>
<comment type="caution">
    <text evidence="9">The sequence shown here is derived from an EMBL/GenBank/DDBJ whole genome shotgun (WGS) entry which is preliminary data.</text>
</comment>
<feature type="domain" description="CCHC-type" evidence="8">
    <location>
        <begin position="832"/>
        <end position="847"/>
    </location>
</feature>
<feature type="domain" description="CCHC-type" evidence="8">
    <location>
        <begin position="851"/>
        <end position="866"/>
    </location>
</feature>
<dbReference type="InterPro" id="IPR025836">
    <property type="entry name" value="Zn_knuckle_CX2CX4HX4C"/>
</dbReference>
<keyword evidence="6" id="KW-0863">Zinc-finger</keyword>
<keyword evidence="4" id="KW-0804">Transcription</keyword>
<feature type="compositionally biased region" description="Basic and acidic residues" evidence="7">
    <location>
        <begin position="98"/>
        <end position="140"/>
    </location>
</feature>
<dbReference type="Gene3D" id="3.30.460.10">
    <property type="entry name" value="Beta Polymerase, domain 2"/>
    <property type="match status" value="1"/>
</dbReference>
<dbReference type="Gene3D" id="4.10.60.10">
    <property type="entry name" value="Zinc finger, CCHC-type"/>
    <property type="match status" value="2"/>
</dbReference>
<dbReference type="SUPFAM" id="SSF81301">
    <property type="entry name" value="Nucleotidyltransferase"/>
    <property type="match status" value="1"/>
</dbReference>
<dbReference type="GO" id="GO:0000428">
    <property type="term" value="C:DNA-directed RNA polymerase complex"/>
    <property type="evidence" value="ECO:0007669"/>
    <property type="project" value="UniProtKB-KW"/>
</dbReference>
<name>A0ABD3NH11_9STRA</name>
<dbReference type="PANTHER" id="PTHR12271">
    <property type="entry name" value="POLY A POLYMERASE CID PAP -RELATED"/>
    <property type="match status" value="1"/>
</dbReference>
<feature type="region of interest" description="Disordered" evidence="7">
    <location>
        <begin position="684"/>
        <end position="825"/>
    </location>
</feature>
<dbReference type="InterPro" id="IPR001878">
    <property type="entry name" value="Znf_CCHC"/>
</dbReference>
<dbReference type="InterPro" id="IPR036875">
    <property type="entry name" value="Znf_CCHC_sf"/>
</dbReference>
<dbReference type="InterPro" id="IPR012340">
    <property type="entry name" value="NA-bd_OB-fold"/>
</dbReference>